<evidence type="ECO:0000313" key="3">
    <source>
        <dbReference type="EMBL" id="KIK32265.1"/>
    </source>
</evidence>
<reference evidence="4" key="2">
    <citation type="submission" date="2015-01" db="EMBL/GenBank/DDBJ databases">
        <title>Evolutionary Origins and Diversification of the Mycorrhizal Mutualists.</title>
        <authorList>
            <consortium name="DOE Joint Genome Institute"/>
            <consortium name="Mycorrhizal Genomics Consortium"/>
            <person name="Kohler A."/>
            <person name="Kuo A."/>
            <person name="Nagy L.G."/>
            <person name="Floudas D."/>
            <person name="Copeland A."/>
            <person name="Barry K.W."/>
            <person name="Cichocki N."/>
            <person name="Veneault-Fourrey C."/>
            <person name="LaButti K."/>
            <person name="Lindquist E.A."/>
            <person name="Lipzen A."/>
            <person name="Lundell T."/>
            <person name="Morin E."/>
            <person name="Murat C."/>
            <person name="Riley R."/>
            <person name="Ohm R."/>
            <person name="Sun H."/>
            <person name="Tunlid A."/>
            <person name="Henrissat B."/>
            <person name="Grigoriev I.V."/>
            <person name="Hibbett D.S."/>
            <person name="Martin F."/>
        </authorList>
    </citation>
    <scope>NUCLEOTIDE SEQUENCE [LARGE SCALE GENOMIC DNA]</scope>
    <source>
        <strain evidence="4">UH-Slu-Lm8-n1</strain>
    </source>
</reference>
<dbReference type="AlphaFoldDB" id="A0A0C9Z4B1"/>
<dbReference type="InParanoid" id="A0A0C9Z4B1"/>
<dbReference type="OrthoDB" id="2682511at2759"/>
<organism evidence="3 4">
    <name type="scientific">Suillus luteus UH-Slu-Lm8-n1</name>
    <dbReference type="NCBI Taxonomy" id="930992"/>
    <lineage>
        <taxon>Eukaryota</taxon>
        <taxon>Fungi</taxon>
        <taxon>Dikarya</taxon>
        <taxon>Basidiomycota</taxon>
        <taxon>Agaricomycotina</taxon>
        <taxon>Agaricomycetes</taxon>
        <taxon>Agaricomycetidae</taxon>
        <taxon>Boletales</taxon>
        <taxon>Suillineae</taxon>
        <taxon>Suillaceae</taxon>
        <taxon>Suillus</taxon>
    </lineage>
</organism>
<accession>A0A0C9Z4B1</accession>
<protein>
    <submittedName>
        <fullName evidence="3">Unplaced genomic scaffold CY34scaffold_1181, whole genome shotgun sequence</fullName>
    </submittedName>
</protein>
<dbReference type="PANTHER" id="PTHR38248">
    <property type="entry name" value="FUNK1 6"/>
    <property type="match status" value="1"/>
</dbReference>
<gene>
    <name evidence="3" type="ORF">CY34DRAFT_111033</name>
</gene>
<dbReference type="HOGENOM" id="CLU_466277_0_0_1"/>
<evidence type="ECO:0000259" key="2">
    <source>
        <dbReference type="Pfam" id="PF17667"/>
    </source>
</evidence>
<feature type="region of interest" description="Disordered" evidence="1">
    <location>
        <begin position="1"/>
        <end position="30"/>
    </location>
</feature>
<dbReference type="InterPro" id="IPR040976">
    <property type="entry name" value="Pkinase_fungal"/>
</dbReference>
<dbReference type="PANTHER" id="PTHR38248:SF2">
    <property type="entry name" value="FUNK1 11"/>
    <property type="match status" value="1"/>
</dbReference>
<feature type="compositionally biased region" description="Basic residues" evidence="1">
    <location>
        <begin position="444"/>
        <end position="453"/>
    </location>
</feature>
<sequence length="585" mass="65509">MQDVSESMTPLPQIGDAPKSTPQSNPVLDVPQLDIDIPDDSHPVHQLDIPNDPLRLPLYDILEVIFSSQGLAGHGTVCYLARSGNEEYIIKDHWVLGSKVDALNKVKMLQVMKDVRGVPQLVDHWPVEIKPGKVDQTGLYHYKLLNSIQGTTKAELLGAIWDIIKNDGNRSHGTLIDWEFAVFITQGHNTFHVAVTPVPALRGSCLIIHRFEDDLKSVFYVFIWICIGYRGPLSVKCVLDKRYNWLVHKWSTITLKACNDEKTTFFYHLHTHKFEEPFHPYFKNLVPLAVECHFPHLAEFPKKLSPKLLFAQKILKGLPMPDIPVPAADPGVIYSRVDSHTLFKSLHHSPLIGRRNTKKRTYEPEEKWTKWKAADNDLTGIKPKKSDDVPHQASLDKKTLVHVWKCCLNCEVKKVRCDRPSAECEKAFHAEVVLKKSKGLSPKKRKTCAKKSLTKVPAPPRSQATACPDTCSVSKKHVKSPPPPPSSDEDAEGDEVLEVQMASTNANGEFAIKVEQLPQVEALVDNTPALGPIVDGDVNMDFASPAPHPTFLDILQSNKALSKKFDVMLQTSGDRAEALHVQMKT</sequence>
<evidence type="ECO:0000313" key="4">
    <source>
        <dbReference type="Proteomes" id="UP000054485"/>
    </source>
</evidence>
<dbReference type="Proteomes" id="UP000054485">
    <property type="component" value="Unassembled WGS sequence"/>
</dbReference>
<dbReference type="Pfam" id="PF17667">
    <property type="entry name" value="Pkinase_fungal"/>
    <property type="match status" value="1"/>
</dbReference>
<dbReference type="EMBL" id="KN836312">
    <property type="protein sequence ID" value="KIK32265.1"/>
    <property type="molecule type" value="Genomic_DNA"/>
</dbReference>
<keyword evidence="4" id="KW-1185">Reference proteome</keyword>
<dbReference type="STRING" id="930992.A0A0C9Z4B1"/>
<feature type="domain" description="Fungal-type protein kinase" evidence="2">
    <location>
        <begin position="59"/>
        <end position="136"/>
    </location>
</feature>
<name>A0A0C9Z4B1_9AGAM</name>
<reference evidence="3 4" key="1">
    <citation type="submission" date="2014-04" db="EMBL/GenBank/DDBJ databases">
        <authorList>
            <consortium name="DOE Joint Genome Institute"/>
            <person name="Kuo A."/>
            <person name="Ruytinx J."/>
            <person name="Rineau F."/>
            <person name="Colpaert J."/>
            <person name="Kohler A."/>
            <person name="Nagy L.G."/>
            <person name="Floudas D."/>
            <person name="Copeland A."/>
            <person name="Barry K.W."/>
            <person name="Cichocki N."/>
            <person name="Veneault-Fourrey C."/>
            <person name="LaButti K."/>
            <person name="Lindquist E.A."/>
            <person name="Lipzen A."/>
            <person name="Lundell T."/>
            <person name="Morin E."/>
            <person name="Murat C."/>
            <person name="Sun H."/>
            <person name="Tunlid A."/>
            <person name="Henrissat B."/>
            <person name="Grigoriev I.V."/>
            <person name="Hibbett D.S."/>
            <person name="Martin F."/>
            <person name="Nordberg H.P."/>
            <person name="Cantor M.N."/>
            <person name="Hua S.X."/>
        </authorList>
    </citation>
    <scope>NUCLEOTIDE SEQUENCE [LARGE SCALE GENOMIC DNA]</scope>
    <source>
        <strain evidence="3 4">UH-Slu-Lm8-n1</strain>
    </source>
</reference>
<evidence type="ECO:0000256" key="1">
    <source>
        <dbReference type="SAM" id="MobiDB-lite"/>
    </source>
</evidence>
<feature type="compositionally biased region" description="Polar residues" evidence="1">
    <location>
        <begin position="1"/>
        <end position="10"/>
    </location>
</feature>
<proteinExistence type="predicted"/>
<feature type="region of interest" description="Disordered" evidence="1">
    <location>
        <begin position="444"/>
        <end position="492"/>
    </location>
</feature>